<feature type="region of interest" description="Disordered" evidence="1">
    <location>
        <begin position="207"/>
        <end position="249"/>
    </location>
</feature>
<reference evidence="2" key="1">
    <citation type="submission" date="2017-09" db="EMBL/GenBank/DDBJ databases">
        <title>Polyketide synthases of a Diaporthe helianthi virulent isolate.</title>
        <authorList>
            <person name="Baroncelli R."/>
        </authorList>
    </citation>
    <scope>NUCLEOTIDE SEQUENCE [LARGE SCALE GENOMIC DNA]</scope>
    <source>
        <strain evidence="2">7/96</strain>
    </source>
</reference>
<dbReference type="SUPFAM" id="SSF48239">
    <property type="entry name" value="Terpenoid cyclases/Protein prenyltransferases"/>
    <property type="match status" value="1"/>
</dbReference>
<dbReference type="PANTHER" id="PTHR43611:SF3">
    <property type="entry name" value="FLAVIN MONONUCLEOTIDE HYDROLASE 1, CHLOROPLATIC"/>
    <property type="match status" value="1"/>
</dbReference>
<evidence type="ECO:0000313" key="3">
    <source>
        <dbReference type="Proteomes" id="UP000094444"/>
    </source>
</evidence>
<dbReference type="InParanoid" id="A0A2P5HJC1"/>
<gene>
    <name evidence="2" type="ORF">DHEL01_v211263</name>
</gene>
<evidence type="ECO:0000313" key="2">
    <source>
        <dbReference type="EMBL" id="POS70343.1"/>
    </source>
</evidence>
<name>A0A2P5HJC1_DIAHE</name>
<dbReference type="STRING" id="158607.A0A2P5HJC1"/>
<evidence type="ECO:0008006" key="4">
    <source>
        <dbReference type="Google" id="ProtNLM"/>
    </source>
</evidence>
<dbReference type="Gene3D" id="3.40.50.1000">
    <property type="entry name" value="HAD superfamily/HAD-like"/>
    <property type="match status" value="1"/>
</dbReference>
<organism evidence="2 3">
    <name type="scientific">Diaporthe helianthi</name>
    <dbReference type="NCBI Taxonomy" id="158607"/>
    <lineage>
        <taxon>Eukaryota</taxon>
        <taxon>Fungi</taxon>
        <taxon>Dikarya</taxon>
        <taxon>Ascomycota</taxon>
        <taxon>Pezizomycotina</taxon>
        <taxon>Sordariomycetes</taxon>
        <taxon>Sordariomycetidae</taxon>
        <taxon>Diaporthales</taxon>
        <taxon>Diaporthaceae</taxon>
        <taxon>Diaporthe</taxon>
    </lineage>
</organism>
<dbReference type="InterPro" id="IPR023214">
    <property type="entry name" value="HAD_sf"/>
</dbReference>
<dbReference type="InterPro" id="IPR008930">
    <property type="entry name" value="Terpenoid_cyclase/PrenylTrfase"/>
</dbReference>
<dbReference type="Proteomes" id="UP000094444">
    <property type="component" value="Unassembled WGS sequence"/>
</dbReference>
<dbReference type="EMBL" id="MAVT02001674">
    <property type="protein sequence ID" value="POS70343.1"/>
    <property type="molecule type" value="Genomic_DNA"/>
</dbReference>
<dbReference type="AlphaFoldDB" id="A0A2P5HJC1"/>
<dbReference type="SUPFAM" id="SSF56784">
    <property type="entry name" value="HAD-like"/>
    <property type="match status" value="1"/>
</dbReference>
<dbReference type="InterPro" id="IPR036412">
    <property type="entry name" value="HAD-like_sf"/>
</dbReference>
<comment type="caution">
    <text evidence="2">The sequence shown here is derived from an EMBL/GenBank/DDBJ whole genome shotgun (WGS) entry which is preliminary data.</text>
</comment>
<dbReference type="PANTHER" id="PTHR43611">
    <property type="entry name" value="ALPHA-D-GLUCOSE 1-PHOSPHATE PHOSPHATASE"/>
    <property type="match status" value="1"/>
</dbReference>
<keyword evidence="3" id="KW-1185">Reference proteome</keyword>
<dbReference type="OrthoDB" id="2012566at2759"/>
<accession>A0A2P5HJC1</accession>
<proteinExistence type="predicted"/>
<protein>
    <recommendedName>
        <fullName evidence="4">Haloacid dehalogenase-like hydrolase</fullName>
    </recommendedName>
</protein>
<feature type="compositionally biased region" description="Polar residues" evidence="1">
    <location>
        <begin position="210"/>
        <end position="247"/>
    </location>
</feature>
<evidence type="ECO:0000256" key="1">
    <source>
        <dbReference type="SAM" id="MobiDB-lite"/>
    </source>
</evidence>
<sequence length="490" mass="55217">MISTRNFKALVFDLGGVLLEWDHGSIDAISPEQFLAITNSTAWHSLDRGEITLKEACKEHLEIVKGLDLPWSLFERVFASGLEGMRKLDLCFFDHVINEIGVHPSEMIMFDDMPENVCAARSRGIHAILVHNSLPSVRKTLLNLLHDPIQRGEGYLHDKAREHHCVVEGHEELTLKDNFSQLMIWELTGDDEIVYLKWPYGSTHGLNPIHTENSPQNRPSSDHTGIPTSSYANGRSSGDSTDASNGSDVERSCVDRGLWNFFIETPVLTTRRFPADADTTATAYLSLPQRPHFLDMMPDVQLILDSMADNLDLDGIMQVYFDAERPRTVPEVCCNILRLFHKFGLESDPRVKKSEDYVVECLNNNACLYGNRHYSTPESFLYFVARLYAETSSDAFRLRLDAIKTQLKDRLDVPANPLALALRLFACQVVGLDPELYRKDLGILVSLQDEDGGWPAGHFCRLGRTGRRIGSRGLTTALAVRILQHERRAA</sequence>